<organism evidence="1 2">
    <name type="scientific">Pseudomonas veronii</name>
    <dbReference type="NCBI Taxonomy" id="76761"/>
    <lineage>
        <taxon>Bacteria</taxon>
        <taxon>Pseudomonadati</taxon>
        <taxon>Pseudomonadota</taxon>
        <taxon>Gammaproteobacteria</taxon>
        <taxon>Pseudomonadales</taxon>
        <taxon>Pseudomonadaceae</taxon>
        <taxon>Pseudomonas</taxon>
    </lineage>
</organism>
<gene>
    <name evidence="1" type="ORF">YA0849_22530</name>
</gene>
<protein>
    <submittedName>
        <fullName evidence="1">Uncharacterized protein</fullName>
    </submittedName>
</protein>
<dbReference type="RefSeq" id="WP_198718757.1">
    <property type="nucleotide sequence ID" value="NZ_JAEILD010000116.1"/>
</dbReference>
<evidence type="ECO:0000313" key="2">
    <source>
        <dbReference type="Proteomes" id="UP000614123"/>
    </source>
</evidence>
<name>A0ABS0VN42_PSEVE</name>
<comment type="caution">
    <text evidence="1">The sequence shown here is derived from an EMBL/GenBank/DDBJ whole genome shotgun (WGS) entry which is preliminary data.</text>
</comment>
<sequence>MDLNRDPYCFITAEDLLPEFENSLEPEDGARYVVARQGSDGIMTVYTLRPYYRKASNSWLFSSGLQARRDEDYWLPERLFDEAIMRAEERSQIRRLGIFKA</sequence>
<dbReference type="Proteomes" id="UP000614123">
    <property type="component" value="Unassembled WGS sequence"/>
</dbReference>
<dbReference type="EMBL" id="JAEILD010000116">
    <property type="protein sequence ID" value="MBI6651778.1"/>
    <property type="molecule type" value="Genomic_DNA"/>
</dbReference>
<evidence type="ECO:0000313" key="1">
    <source>
        <dbReference type="EMBL" id="MBI6651778.1"/>
    </source>
</evidence>
<proteinExistence type="predicted"/>
<keyword evidence="2" id="KW-1185">Reference proteome</keyword>
<reference evidence="1 2" key="1">
    <citation type="submission" date="2020-12" db="EMBL/GenBank/DDBJ databases">
        <title>Comparative genomic insights into the epidemiology and virulence of plant pathogenic Pseudomonads from Turkey.</title>
        <authorList>
            <person name="Dillon M."/>
            <person name="Ruiz-Bedoya T."/>
            <person name="Bendalovic-Torma C."/>
            <person name="Guttman K.M."/>
            <person name="Kwak H."/>
            <person name="Middleton M.A."/>
            <person name="Wang P.W."/>
            <person name="Horuz S."/>
            <person name="Aysan Y."/>
            <person name="Guttman D.S."/>
        </authorList>
    </citation>
    <scope>NUCLEOTIDE SEQUENCE [LARGE SCALE GENOMIC DNA]</scope>
    <source>
        <strain evidence="1 2">S4_EA_3a</strain>
    </source>
</reference>
<accession>A0ABS0VN42</accession>